<reference evidence="2" key="1">
    <citation type="submission" date="2022-12" db="EMBL/GenBank/DDBJ databases">
        <title>Draft genome assemblies for two species of Escallonia (Escalloniales).</title>
        <authorList>
            <person name="Chanderbali A."/>
            <person name="Dervinis C."/>
            <person name="Anghel I."/>
            <person name="Soltis D."/>
            <person name="Soltis P."/>
            <person name="Zapata F."/>
        </authorList>
    </citation>
    <scope>NUCLEOTIDE SEQUENCE</scope>
    <source>
        <strain evidence="2">UCBG64.0493</strain>
        <tissue evidence="2">Leaf</tissue>
    </source>
</reference>
<accession>A0AA88WTU6</accession>
<gene>
    <name evidence="2" type="ORF">RJ639_034121</name>
</gene>
<dbReference type="Pfam" id="PF07727">
    <property type="entry name" value="RVT_2"/>
    <property type="match status" value="1"/>
</dbReference>
<feature type="domain" description="Reverse transcriptase Ty1/copia-type" evidence="1">
    <location>
        <begin position="4"/>
        <end position="42"/>
    </location>
</feature>
<proteinExistence type="predicted"/>
<sequence length="87" mass="9997">MVALYDLELEQLDVKTAFLLGELEEQIFMRQPEGFMIQDKEDHDVVSQGTVMAEKISTDENPADMMTKHIPEIKFKHCLDLIDISSI</sequence>
<organism evidence="2 3">
    <name type="scientific">Escallonia herrerae</name>
    <dbReference type="NCBI Taxonomy" id="1293975"/>
    <lineage>
        <taxon>Eukaryota</taxon>
        <taxon>Viridiplantae</taxon>
        <taxon>Streptophyta</taxon>
        <taxon>Embryophyta</taxon>
        <taxon>Tracheophyta</taxon>
        <taxon>Spermatophyta</taxon>
        <taxon>Magnoliopsida</taxon>
        <taxon>eudicotyledons</taxon>
        <taxon>Gunneridae</taxon>
        <taxon>Pentapetalae</taxon>
        <taxon>asterids</taxon>
        <taxon>campanulids</taxon>
        <taxon>Escalloniales</taxon>
        <taxon>Escalloniaceae</taxon>
        <taxon>Escallonia</taxon>
    </lineage>
</organism>
<dbReference type="AlphaFoldDB" id="A0AA88WTU6"/>
<name>A0AA88WTU6_9ASTE</name>
<evidence type="ECO:0000313" key="3">
    <source>
        <dbReference type="Proteomes" id="UP001188597"/>
    </source>
</evidence>
<protein>
    <recommendedName>
        <fullName evidence="1">Reverse transcriptase Ty1/copia-type domain-containing protein</fullName>
    </recommendedName>
</protein>
<keyword evidence="3" id="KW-1185">Reference proteome</keyword>
<dbReference type="Proteomes" id="UP001188597">
    <property type="component" value="Unassembled WGS sequence"/>
</dbReference>
<evidence type="ECO:0000313" key="2">
    <source>
        <dbReference type="EMBL" id="KAK3033957.1"/>
    </source>
</evidence>
<dbReference type="EMBL" id="JAVXUP010000216">
    <property type="protein sequence ID" value="KAK3033957.1"/>
    <property type="molecule type" value="Genomic_DNA"/>
</dbReference>
<comment type="caution">
    <text evidence="2">The sequence shown here is derived from an EMBL/GenBank/DDBJ whole genome shotgun (WGS) entry which is preliminary data.</text>
</comment>
<evidence type="ECO:0000259" key="1">
    <source>
        <dbReference type="Pfam" id="PF07727"/>
    </source>
</evidence>
<dbReference type="InterPro" id="IPR013103">
    <property type="entry name" value="RVT_2"/>
</dbReference>